<feature type="active site" description="Proton acceptor" evidence="6">
    <location>
        <position position="177"/>
    </location>
</feature>
<dbReference type="AlphaFoldDB" id="A0A542UEG9"/>
<evidence type="ECO:0000256" key="5">
    <source>
        <dbReference type="ARBA" id="ARBA00038398"/>
    </source>
</evidence>
<dbReference type="Proteomes" id="UP000318103">
    <property type="component" value="Unassembled WGS sequence"/>
</dbReference>
<name>A0A542UEG9_9ACTN</name>
<dbReference type="PANTHER" id="PTHR30244:SF34">
    <property type="entry name" value="DTDP-4-AMINO-4,6-DIDEOXYGALACTOSE TRANSAMINASE"/>
    <property type="match status" value="1"/>
</dbReference>
<keyword evidence="9" id="KW-1185">Reference proteome</keyword>
<dbReference type="SUPFAM" id="SSF53383">
    <property type="entry name" value="PLP-dependent transferases"/>
    <property type="match status" value="1"/>
</dbReference>
<feature type="modified residue" description="N6-(pyridoxal phosphate)lysine" evidence="7">
    <location>
        <position position="177"/>
    </location>
</feature>
<dbReference type="GO" id="GO:0008483">
    <property type="term" value="F:transaminase activity"/>
    <property type="evidence" value="ECO:0007669"/>
    <property type="project" value="UniProtKB-KW"/>
</dbReference>
<dbReference type="Gene3D" id="3.90.1150.10">
    <property type="entry name" value="Aspartate Aminotransferase, domain 1"/>
    <property type="match status" value="1"/>
</dbReference>
<evidence type="ECO:0000313" key="9">
    <source>
        <dbReference type="Proteomes" id="UP000318103"/>
    </source>
</evidence>
<evidence type="ECO:0000256" key="3">
    <source>
        <dbReference type="ARBA" id="ARBA00022679"/>
    </source>
</evidence>
<evidence type="ECO:0000313" key="8">
    <source>
        <dbReference type="EMBL" id="TQK97461.1"/>
    </source>
</evidence>
<gene>
    <name evidence="8" type="ORF">FB563_2427</name>
</gene>
<comment type="cofactor">
    <cofactor evidence="1">
        <name>pyridoxal 5'-phosphate</name>
        <dbReference type="ChEBI" id="CHEBI:597326"/>
    </cofactor>
</comment>
<dbReference type="Gene3D" id="3.40.640.10">
    <property type="entry name" value="Type I PLP-dependent aspartate aminotransferase-like (Major domain)"/>
    <property type="match status" value="1"/>
</dbReference>
<dbReference type="InterPro" id="IPR015422">
    <property type="entry name" value="PyrdxlP-dep_Trfase_small"/>
</dbReference>
<dbReference type="Pfam" id="PF01041">
    <property type="entry name" value="DegT_DnrJ_EryC1"/>
    <property type="match status" value="1"/>
</dbReference>
<comment type="caution">
    <text evidence="8">The sequence shown here is derived from an EMBL/GenBank/DDBJ whole genome shotgun (WGS) entry which is preliminary data.</text>
</comment>
<evidence type="ECO:0000256" key="7">
    <source>
        <dbReference type="PIRSR" id="PIRSR000390-2"/>
    </source>
</evidence>
<organism evidence="8 9">
    <name type="scientific">Streptomyces puniciscabiei</name>
    <dbReference type="NCBI Taxonomy" id="164348"/>
    <lineage>
        <taxon>Bacteria</taxon>
        <taxon>Bacillati</taxon>
        <taxon>Actinomycetota</taxon>
        <taxon>Actinomycetes</taxon>
        <taxon>Kitasatosporales</taxon>
        <taxon>Streptomycetaceae</taxon>
        <taxon>Streptomyces</taxon>
    </lineage>
</organism>
<evidence type="ECO:0000256" key="2">
    <source>
        <dbReference type="ARBA" id="ARBA00022576"/>
    </source>
</evidence>
<evidence type="ECO:0000256" key="1">
    <source>
        <dbReference type="ARBA" id="ARBA00001933"/>
    </source>
</evidence>
<proteinExistence type="inferred from homology"/>
<dbReference type="PIRSF" id="PIRSF000390">
    <property type="entry name" value="PLP_StrS"/>
    <property type="match status" value="1"/>
</dbReference>
<sequence>MLRPFPYGANYLSLEDTPELRRSLDNKVLFRYSAPAPSNADLLEEYAAERLGAGRALTVPNGTQALRVALMGTRPRVGDPVYIPAVTFVAVAGAVLSCGLVPVLVDVDERFGLDASLLPADAERVVVAHMEGTVVDLPERVPYLIEDTAQAMGGRHADGRHAGTVGYAGTFSFHHAKILTSGEGGLVVVRDPAHWDVLRSYTDHGSAREQGKYPGWNPGAFYGENLCANEAVAAVQLQQFRRLDEILSSLDRHYALTLEALGERPDVTVVAKRPGDVKTSVRLLLESRHLRDRAMERLEERGLPCWTLDKYLLPEHPVVASRASLYTDGFPWNLADGDDRYAPLSWDGFTATHDRLNRTLCIPLTPELDEAEQILLTKEIAAVVAAL</sequence>
<reference evidence="8 9" key="1">
    <citation type="submission" date="2019-06" db="EMBL/GenBank/DDBJ databases">
        <title>Sequencing the genomes of 1000 actinobacteria strains.</title>
        <authorList>
            <person name="Klenk H.-P."/>
        </authorList>
    </citation>
    <scope>NUCLEOTIDE SEQUENCE [LARGE SCALE GENOMIC DNA]</scope>
    <source>
        <strain evidence="8 9">DSM 41929</strain>
    </source>
</reference>
<accession>A0A542UEG9</accession>
<dbReference type="GO" id="GO:0000271">
    <property type="term" value="P:polysaccharide biosynthetic process"/>
    <property type="evidence" value="ECO:0007669"/>
    <property type="project" value="TreeGrafter"/>
</dbReference>
<keyword evidence="3" id="KW-0808">Transferase</keyword>
<keyword evidence="4 7" id="KW-0663">Pyridoxal phosphate</keyword>
<evidence type="ECO:0000256" key="4">
    <source>
        <dbReference type="ARBA" id="ARBA00022898"/>
    </source>
</evidence>
<keyword evidence="2" id="KW-0032">Aminotransferase</keyword>
<dbReference type="InterPro" id="IPR000653">
    <property type="entry name" value="DegT/StrS_aminotransferase"/>
</dbReference>
<dbReference type="RefSeq" id="WP_055709119.1">
    <property type="nucleotide sequence ID" value="NZ_JBPJFI010000001.1"/>
</dbReference>
<protein>
    <submittedName>
        <fullName evidence="8">dTDP-4-amino-4,6-dideoxygalactose transaminase</fullName>
    </submittedName>
</protein>
<dbReference type="PANTHER" id="PTHR30244">
    <property type="entry name" value="TRANSAMINASE"/>
    <property type="match status" value="1"/>
</dbReference>
<dbReference type="InterPro" id="IPR015424">
    <property type="entry name" value="PyrdxlP-dep_Trfase"/>
</dbReference>
<dbReference type="EMBL" id="VFNX01000001">
    <property type="protein sequence ID" value="TQK97461.1"/>
    <property type="molecule type" value="Genomic_DNA"/>
</dbReference>
<evidence type="ECO:0000256" key="6">
    <source>
        <dbReference type="PIRSR" id="PIRSR000390-1"/>
    </source>
</evidence>
<dbReference type="InterPro" id="IPR015421">
    <property type="entry name" value="PyrdxlP-dep_Trfase_major"/>
</dbReference>
<dbReference type="OrthoDB" id="5342089at2"/>
<dbReference type="GO" id="GO:0030170">
    <property type="term" value="F:pyridoxal phosphate binding"/>
    <property type="evidence" value="ECO:0007669"/>
    <property type="project" value="TreeGrafter"/>
</dbReference>
<comment type="similarity">
    <text evidence="5">Belongs to the DegT/DnrJ/EryC1 family. L-glutamine:2-deoxy-scyllo-inosose/scyllo-inosose aminotransferase subfamily.</text>
</comment>